<dbReference type="AlphaFoldDB" id="A0A540VR41"/>
<organism evidence="1 2">
    <name type="scientific">Spiribacter salinus</name>
    <dbReference type="NCBI Taxonomy" id="1335746"/>
    <lineage>
        <taxon>Bacteria</taxon>
        <taxon>Pseudomonadati</taxon>
        <taxon>Pseudomonadota</taxon>
        <taxon>Gammaproteobacteria</taxon>
        <taxon>Chromatiales</taxon>
        <taxon>Ectothiorhodospiraceae</taxon>
        <taxon>Spiribacter</taxon>
    </lineage>
</organism>
<evidence type="ECO:0000313" key="1">
    <source>
        <dbReference type="EMBL" id="TQE99235.1"/>
    </source>
</evidence>
<dbReference type="EMBL" id="VIFK01000080">
    <property type="protein sequence ID" value="TQE99235.1"/>
    <property type="molecule type" value="Genomic_DNA"/>
</dbReference>
<accession>A0A540VR41</accession>
<sequence length="131" mass="14798">MKDEFTRYRERRAVINKAINLIHEAQAADLRADPQKDPAITDDDVQRTSADCTSVLAYDAAELPDRAAALADRYPDERFSAAMLQRLANLSRWCCYPADLAPEFLIAINDNPLAAVQRMARRSHLRGVERP</sequence>
<proteinExistence type="predicted"/>
<protein>
    <submittedName>
        <fullName evidence="1">Uncharacterized protein</fullName>
    </submittedName>
</protein>
<name>A0A540VR41_9GAMM</name>
<evidence type="ECO:0000313" key="2">
    <source>
        <dbReference type="Proteomes" id="UP000315400"/>
    </source>
</evidence>
<comment type="caution">
    <text evidence="1">The sequence shown here is derived from an EMBL/GenBank/DDBJ whole genome shotgun (WGS) entry which is preliminary data.</text>
</comment>
<dbReference type="Proteomes" id="UP000315400">
    <property type="component" value="Unassembled WGS sequence"/>
</dbReference>
<gene>
    <name evidence="1" type="ORF">FKY71_09655</name>
</gene>
<reference evidence="1 2" key="1">
    <citation type="submission" date="2019-06" db="EMBL/GenBank/DDBJ databases">
        <title>Metagenome assembled Genome of Spiribacter salinus SL48-SHIP from the microbial mat of Salt Lake 48 (Novosibirsk region, Russia).</title>
        <authorList>
            <person name="Shipova A."/>
            <person name="Rozanov A.S."/>
            <person name="Bryanskaya A.V."/>
            <person name="Peltek S.E."/>
        </authorList>
    </citation>
    <scope>NUCLEOTIDE SEQUENCE [LARGE SCALE GENOMIC DNA]</scope>
    <source>
        <strain evidence="1">SL48-SHIP-2</strain>
    </source>
</reference>